<gene>
    <name evidence="1" type="ORF">D8S82_32355</name>
</gene>
<dbReference type="AlphaFoldDB" id="A0A544VQX0"/>
<keyword evidence="2" id="KW-1185">Reference proteome</keyword>
<accession>A0A544VQX0</accession>
<name>A0A544VQX0_9MYCO</name>
<comment type="caution">
    <text evidence="1">The sequence shown here is derived from an EMBL/GenBank/DDBJ whole genome shotgun (WGS) entry which is preliminary data.</text>
</comment>
<proteinExistence type="predicted"/>
<evidence type="ECO:0000313" key="2">
    <source>
        <dbReference type="Proteomes" id="UP000315759"/>
    </source>
</evidence>
<protein>
    <submittedName>
        <fullName evidence="1">Uncharacterized protein</fullName>
    </submittedName>
</protein>
<dbReference type="Proteomes" id="UP000315759">
    <property type="component" value="Unassembled WGS sequence"/>
</dbReference>
<dbReference type="EMBL" id="VIFX01000077">
    <property type="protein sequence ID" value="TQR82383.1"/>
    <property type="molecule type" value="Genomic_DNA"/>
</dbReference>
<reference evidence="1 2" key="1">
    <citation type="submission" date="2018-10" db="EMBL/GenBank/DDBJ databases">
        <title>Draft genome of Mycobacterium hodleri strain B.</title>
        <authorList>
            <person name="Amande T.J."/>
            <person name="Mcgenity T.J."/>
        </authorList>
    </citation>
    <scope>NUCLEOTIDE SEQUENCE [LARGE SCALE GENOMIC DNA]</scope>
    <source>
        <strain evidence="1 2">B</strain>
    </source>
</reference>
<organism evidence="1 2">
    <name type="scientific">Mycolicibacterium hodleri</name>
    <dbReference type="NCBI Taxonomy" id="49897"/>
    <lineage>
        <taxon>Bacteria</taxon>
        <taxon>Bacillati</taxon>
        <taxon>Actinomycetota</taxon>
        <taxon>Actinomycetes</taxon>
        <taxon>Mycobacteriales</taxon>
        <taxon>Mycobacteriaceae</taxon>
        <taxon>Mycolicibacterium</taxon>
    </lineage>
</organism>
<evidence type="ECO:0000313" key="1">
    <source>
        <dbReference type="EMBL" id="TQR82383.1"/>
    </source>
</evidence>
<sequence length="76" mass="8737">MTADDLHPFTHLRAAAWVPDDVEDRPWEEVIALTARHHPVVGRSRLFDFSGRAAWRSASAWSNRSSRKDRVLLRVS</sequence>